<dbReference type="Proteomes" id="UP000582659">
    <property type="component" value="Unassembled WGS sequence"/>
</dbReference>
<dbReference type="WBParaSite" id="BXY_0354700.1">
    <property type="protein sequence ID" value="BXY_0354700.1"/>
    <property type="gene ID" value="BXY_0354700"/>
</dbReference>
<reference evidence="4" key="1">
    <citation type="submission" date="2016-11" db="UniProtKB">
        <authorList>
            <consortium name="WormBaseParasite"/>
        </authorList>
    </citation>
    <scope>IDENTIFICATION</scope>
</reference>
<evidence type="ECO:0000313" key="2">
    <source>
        <dbReference type="Proteomes" id="UP000095284"/>
    </source>
</evidence>
<dbReference type="Proteomes" id="UP000659654">
    <property type="component" value="Unassembled WGS sequence"/>
</dbReference>
<keyword evidence="3" id="KW-1185">Reference proteome</keyword>
<protein>
    <submittedName>
        <fullName evidence="1">(pine wood nematode) hypothetical protein</fullName>
    </submittedName>
</protein>
<organism evidence="2 4">
    <name type="scientific">Bursaphelenchus xylophilus</name>
    <name type="common">Pinewood nematode worm</name>
    <name type="synonym">Aphelenchoides xylophilus</name>
    <dbReference type="NCBI Taxonomy" id="6326"/>
    <lineage>
        <taxon>Eukaryota</taxon>
        <taxon>Metazoa</taxon>
        <taxon>Ecdysozoa</taxon>
        <taxon>Nematoda</taxon>
        <taxon>Chromadorea</taxon>
        <taxon>Rhabditida</taxon>
        <taxon>Tylenchina</taxon>
        <taxon>Tylenchomorpha</taxon>
        <taxon>Aphelenchoidea</taxon>
        <taxon>Aphelenchoididae</taxon>
        <taxon>Bursaphelenchus</taxon>
    </lineage>
</organism>
<name>A0A1I7RS43_BURXY</name>
<dbReference type="OrthoDB" id="10630844at2759"/>
<evidence type="ECO:0000313" key="3">
    <source>
        <dbReference type="Proteomes" id="UP000659654"/>
    </source>
</evidence>
<dbReference type="SUPFAM" id="SSF54211">
    <property type="entry name" value="Ribosomal protein S5 domain 2-like"/>
    <property type="match status" value="1"/>
</dbReference>
<gene>
    <name evidence="1" type="ORF">BXYJ_LOCUS11895</name>
</gene>
<dbReference type="Gene3D" id="3.30.230.10">
    <property type="match status" value="1"/>
</dbReference>
<dbReference type="InterPro" id="IPR020568">
    <property type="entry name" value="Ribosomal_Su5_D2-typ_SF"/>
</dbReference>
<evidence type="ECO:0000313" key="1">
    <source>
        <dbReference type="EMBL" id="CAD5231799.1"/>
    </source>
</evidence>
<sequence length="227" mass="26039">MEPKRPRRVRVVHVNVLKSPLRSTRSPTNAFRGFARNKHAQVFVIASLGSGQVQVNGKEVGGPEDEGHDRYVGLLAQEHMKKYDWKIRTYAKNPIAEICALRQAIGRCLLSMVPQSPPKTPRWGGKRASPVKRRFPSMRYTPRNNWSSGYPKERTDIDFHLNFDESPDDTQVEKIDELSDRMNAIHLWYKTQLLQEQLQSGAKRCSKNMVKTNVNGRMKDQNGNLID</sequence>
<dbReference type="AlphaFoldDB" id="A0A1I7RS43"/>
<dbReference type="EMBL" id="CAJFCV020000005">
    <property type="protein sequence ID" value="CAG9123238.1"/>
    <property type="molecule type" value="Genomic_DNA"/>
</dbReference>
<dbReference type="InterPro" id="IPR014721">
    <property type="entry name" value="Ribsml_uS5_D2-typ_fold_subgr"/>
</dbReference>
<proteinExistence type="predicted"/>
<accession>A0A1I7RS43</accession>
<reference evidence="1" key="2">
    <citation type="submission" date="2020-09" db="EMBL/GenBank/DDBJ databases">
        <authorList>
            <person name="Kikuchi T."/>
        </authorList>
    </citation>
    <scope>NUCLEOTIDE SEQUENCE</scope>
    <source>
        <strain evidence="1">Ka4C1</strain>
    </source>
</reference>
<dbReference type="Proteomes" id="UP000095284">
    <property type="component" value="Unplaced"/>
</dbReference>
<dbReference type="SMR" id="A0A1I7RS43"/>
<evidence type="ECO:0000313" key="4">
    <source>
        <dbReference type="WBParaSite" id="BXY_0354700.1"/>
    </source>
</evidence>
<dbReference type="EMBL" id="CAJFDI010000005">
    <property type="protein sequence ID" value="CAD5231799.1"/>
    <property type="molecule type" value="Genomic_DNA"/>
</dbReference>